<evidence type="ECO:0000313" key="3">
    <source>
        <dbReference type="Proteomes" id="UP000218811"/>
    </source>
</evidence>
<protein>
    <submittedName>
        <fullName evidence="2">Uncharacterized protein</fullName>
    </submittedName>
</protein>
<evidence type="ECO:0000256" key="1">
    <source>
        <dbReference type="SAM" id="MobiDB-lite"/>
    </source>
</evidence>
<dbReference type="Proteomes" id="UP000218811">
    <property type="component" value="Unassembled WGS sequence"/>
</dbReference>
<evidence type="ECO:0000313" key="2">
    <source>
        <dbReference type="EMBL" id="PCH33040.1"/>
    </source>
</evidence>
<feature type="compositionally biased region" description="Polar residues" evidence="1">
    <location>
        <begin position="1"/>
        <end position="14"/>
    </location>
</feature>
<sequence length="111" mass="11676">MQSLARSVSQTMSIKSRRSREDLEFDALFDEVQRAFAPVGPRPAPASRPPPSALPPMPAAGPSGLQGQALHRKSSAPLPRSFFAAPTPALQRRTSYSPASALAAARDAAPA</sequence>
<feature type="region of interest" description="Disordered" evidence="1">
    <location>
        <begin position="1"/>
        <end position="22"/>
    </location>
</feature>
<feature type="compositionally biased region" description="Low complexity" evidence="1">
    <location>
        <begin position="99"/>
        <end position="111"/>
    </location>
</feature>
<name>A0A2H3IST2_WOLCO</name>
<proteinExistence type="predicted"/>
<keyword evidence="3" id="KW-1185">Reference proteome</keyword>
<dbReference type="AlphaFoldDB" id="A0A2H3IST2"/>
<feature type="non-terminal residue" evidence="2">
    <location>
        <position position="111"/>
    </location>
</feature>
<organism evidence="2 3">
    <name type="scientific">Wolfiporia cocos (strain MD-104)</name>
    <name type="common">Brown rot fungus</name>
    <dbReference type="NCBI Taxonomy" id="742152"/>
    <lineage>
        <taxon>Eukaryota</taxon>
        <taxon>Fungi</taxon>
        <taxon>Dikarya</taxon>
        <taxon>Basidiomycota</taxon>
        <taxon>Agaricomycotina</taxon>
        <taxon>Agaricomycetes</taxon>
        <taxon>Polyporales</taxon>
        <taxon>Phaeolaceae</taxon>
        <taxon>Wolfiporia</taxon>
    </lineage>
</organism>
<feature type="compositionally biased region" description="Pro residues" evidence="1">
    <location>
        <begin position="40"/>
        <end position="59"/>
    </location>
</feature>
<feature type="region of interest" description="Disordered" evidence="1">
    <location>
        <begin position="38"/>
        <end position="111"/>
    </location>
</feature>
<dbReference type="EMBL" id="KB467831">
    <property type="protein sequence ID" value="PCH33040.1"/>
    <property type="molecule type" value="Genomic_DNA"/>
</dbReference>
<gene>
    <name evidence="2" type="ORF">WOLCODRAFT_147145</name>
</gene>
<reference evidence="2 3" key="1">
    <citation type="journal article" date="2012" name="Science">
        <title>The Paleozoic origin of enzymatic lignin decomposition reconstructed from 31 fungal genomes.</title>
        <authorList>
            <person name="Floudas D."/>
            <person name="Binder M."/>
            <person name="Riley R."/>
            <person name="Barry K."/>
            <person name="Blanchette R.A."/>
            <person name="Henrissat B."/>
            <person name="Martinez A.T."/>
            <person name="Otillar R."/>
            <person name="Spatafora J.W."/>
            <person name="Yadav J.S."/>
            <person name="Aerts A."/>
            <person name="Benoit I."/>
            <person name="Boyd A."/>
            <person name="Carlson A."/>
            <person name="Copeland A."/>
            <person name="Coutinho P.M."/>
            <person name="de Vries R.P."/>
            <person name="Ferreira P."/>
            <person name="Findley K."/>
            <person name="Foster B."/>
            <person name="Gaskell J."/>
            <person name="Glotzer D."/>
            <person name="Gorecki P."/>
            <person name="Heitman J."/>
            <person name="Hesse C."/>
            <person name="Hori C."/>
            <person name="Igarashi K."/>
            <person name="Jurgens J.A."/>
            <person name="Kallen N."/>
            <person name="Kersten P."/>
            <person name="Kohler A."/>
            <person name="Kuees U."/>
            <person name="Kumar T.K.A."/>
            <person name="Kuo A."/>
            <person name="LaButti K."/>
            <person name="Larrondo L.F."/>
            <person name="Lindquist E."/>
            <person name="Ling A."/>
            <person name="Lombard V."/>
            <person name="Lucas S."/>
            <person name="Lundell T."/>
            <person name="Martin R."/>
            <person name="McLaughlin D.J."/>
            <person name="Morgenstern I."/>
            <person name="Morin E."/>
            <person name="Murat C."/>
            <person name="Nagy L.G."/>
            <person name="Nolan M."/>
            <person name="Ohm R.A."/>
            <person name="Patyshakuliyeva A."/>
            <person name="Rokas A."/>
            <person name="Ruiz-Duenas F.J."/>
            <person name="Sabat G."/>
            <person name="Salamov A."/>
            <person name="Samejima M."/>
            <person name="Schmutz J."/>
            <person name="Slot J.C."/>
            <person name="St John F."/>
            <person name="Stenlid J."/>
            <person name="Sun H."/>
            <person name="Sun S."/>
            <person name="Syed K."/>
            <person name="Tsang A."/>
            <person name="Wiebenga A."/>
            <person name="Young D."/>
            <person name="Pisabarro A."/>
            <person name="Eastwood D.C."/>
            <person name="Martin F."/>
            <person name="Cullen D."/>
            <person name="Grigoriev I.V."/>
            <person name="Hibbett D.S."/>
        </authorList>
    </citation>
    <scope>NUCLEOTIDE SEQUENCE [LARGE SCALE GENOMIC DNA]</scope>
    <source>
        <strain evidence="2 3">MD-104</strain>
    </source>
</reference>
<accession>A0A2H3IST2</accession>